<comment type="caution">
    <text evidence="2">The sequence shown here is derived from an EMBL/GenBank/DDBJ whole genome shotgun (WGS) entry which is preliminary data.</text>
</comment>
<feature type="transmembrane region" description="Helical" evidence="1">
    <location>
        <begin position="33"/>
        <end position="60"/>
    </location>
</feature>
<dbReference type="RefSeq" id="WP_353530304.1">
    <property type="nucleotide sequence ID" value="NZ_JBBMEX010000004.1"/>
</dbReference>
<keyword evidence="1" id="KW-0812">Transmembrane</keyword>
<name>A0ABV1HBW6_9FIRM</name>
<sequence>MNTFFRQKLTNKTIDLLEKVEDRKTREEEEDCLILESPTILAIISLPALIILGIIVPIIAIREGDYIWGIIGMIIFGGMCSWLTGYSLFWKVVIDHEKVEYHSLFFGIGRNYPLKDITRVCYNEIEEIEVYKGKRRVFKVSSGTYGMDELVEWFREEGVLVEDNTPREECYKIMWHTEEAWIVIIVVNVMGVTPGIGFILYCMYKNISLQTTGEILETIVYSILVIDALILEWLLTIREKVFYLKYQDGKYSYHQLFHKEKTFELDERITYKAREDGIVIYQDNKRLFLTSHGYTNAEFFGRTLLEKNIKCIKGEQYMEKYRDKGQEEI</sequence>
<gene>
    <name evidence="2" type="ORF">WMO43_04835</name>
</gene>
<feature type="transmembrane region" description="Helical" evidence="1">
    <location>
        <begin position="181"/>
        <end position="207"/>
    </location>
</feature>
<evidence type="ECO:0000313" key="2">
    <source>
        <dbReference type="EMBL" id="MEQ2557203.1"/>
    </source>
</evidence>
<protein>
    <submittedName>
        <fullName evidence="2">DUF6560 family protein</fullName>
    </submittedName>
</protein>
<reference evidence="2 3" key="1">
    <citation type="submission" date="2024-03" db="EMBL/GenBank/DDBJ databases">
        <title>Human intestinal bacterial collection.</title>
        <authorList>
            <person name="Pauvert C."/>
            <person name="Hitch T.C.A."/>
            <person name="Clavel T."/>
        </authorList>
    </citation>
    <scope>NUCLEOTIDE SEQUENCE [LARGE SCALE GENOMIC DNA]</scope>
    <source>
        <strain evidence="2 3">CLA-AA-H185</strain>
    </source>
</reference>
<keyword evidence="1" id="KW-1133">Transmembrane helix</keyword>
<dbReference type="Proteomes" id="UP001454489">
    <property type="component" value="Unassembled WGS sequence"/>
</dbReference>
<dbReference type="EMBL" id="JBBMEX010000004">
    <property type="protein sequence ID" value="MEQ2557203.1"/>
    <property type="molecule type" value="Genomic_DNA"/>
</dbReference>
<accession>A0ABV1HBW6</accession>
<dbReference type="InterPro" id="IPR046690">
    <property type="entry name" value="DUF6560"/>
</dbReference>
<feature type="transmembrane region" description="Helical" evidence="1">
    <location>
        <begin position="66"/>
        <end position="89"/>
    </location>
</feature>
<dbReference type="Pfam" id="PF20197">
    <property type="entry name" value="DUF6560"/>
    <property type="match status" value="1"/>
</dbReference>
<keyword evidence="1" id="KW-0472">Membrane</keyword>
<proteinExistence type="predicted"/>
<organism evidence="2 3">
    <name type="scientific">Maccoyibacter intestinihominis</name>
    <dbReference type="NCBI Taxonomy" id="3133499"/>
    <lineage>
        <taxon>Bacteria</taxon>
        <taxon>Bacillati</taxon>
        <taxon>Bacillota</taxon>
        <taxon>Clostridia</taxon>
        <taxon>Lachnospirales</taxon>
        <taxon>Lachnospiraceae</taxon>
        <taxon>Maccoyibacter</taxon>
    </lineage>
</organism>
<feature type="transmembrane region" description="Helical" evidence="1">
    <location>
        <begin position="219"/>
        <end position="237"/>
    </location>
</feature>
<evidence type="ECO:0000256" key="1">
    <source>
        <dbReference type="SAM" id="Phobius"/>
    </source>
</evidence>
<evidence type="ECO:0000313" key="3">
    <source>
        <dbReference type="Proteomes" id="UP001454489"/>
    </source>
</evidence>
<keyword evidence="3" id="KW-1185">Reference proteome</keyword>